<dbReference type="SUPFAM" id="SSF48452">
    <property type="entry name" value="TPR-like"/>
    <property type="match status" value="1"/>
</dbReference>
<protein>
    <submittedName>
        <fullName evidence="3">Uncharacterized protein</fullName>
    </submittedName>
</protein>
<dbReference type="Pfam" id="PF07719">
    <property type="entry name" value="TPR_2"/>
    <property type="match status" value="1"/>
</dbReference>
<reference evidence="3" key="1">
    <citation type="journal article" date="2014" name="Front. Microbiol.">
        <title>High frequency of phylogenetically diverse reductive dehalogenase-homologous genes in deep subseafloor sedimentary metagenomes.</title>
        <authorList>
            <person name="Kawai M."/>
            <person name="Futagami T."/>
            <person name="Toyoda A."/>
            <person name="Takaki Y."/>
            <person name="Nishi S."/>
            <person name="Hori S."/>
            <person name="Arai W."/>
            <person name="Tsubouchi T."/>
            <person name="Morono Y."/>
            <person name="Uchiyama I."/>
            <person name="Ito T."/>
            <person name="Fujiyama A."/>
            <person name="Inagaki F."/>
            <person name="Takami H."/>
        </authorList>
    </citation>
    <scope>NUCLEOTIDE SEQUENCE</scope>
    <source>
        <strain evidence="3">Expedition CK06-06</strain>
    </source>
</reference>
<comment type="caution">
    <text evidence="3">The sequence shown here is derived from an EMBL/GenBank/DDBJ whole genome shotgun (WGS) entry which is preliminary data.</text>
</comment>
<evidence type="ECO:0000313" key="3">
    <source>
        <dbReference type="EMBL" id="GAH48689.1"/>
    </source>
</evidence>
<dbReference type="Gene3D" id="1.25.40.10">
    <property type="entry name" value="Tetratricopeptide repeat domain"/>
    <property type="match status" value="1"/>
</dbReference>
<dbReference type="InterPro" id="IPR019734">
    <property type="entry name" value="TPR_rpt"/>
</dbReference>
<keyword evidence="2" id="KW-0802">TPR repeat</keyword>
<sequence>LSQKFYPLYIKDFTFDNFAQAFIEIGNMHYNAGELQKAHQNYELALQLADSNYILSEAHYKLGLSYYRSQDYENAVREGEIALGLNPEYLSDQQRLIDLLIANAWSNFTKKE</sequence>
<name>X1H4A6_9ZZZZ</name>
<dbReference type="SMART" id="SM00028">
    <property type="entry name" value="TPR"/>
    <property type="match status" value="2"/>
</dbReference>
<accession>X1H4A6</accession>
<dbReference type="AlphaFoldDB" id="X1H4A6"/>
<evidence type="ECO:0000256" key="2">
    <source>
        <dbReference type="ARBA" id="ARBA00022803"/>
    </source>
</evidence>
<dbReference type="PROSITE" id="PS50005">
    <property type="entry name" value="TPR"/>
    <property type="match status" value="2"/>
</dbReference>
<dbReference type="InterPro" id="IPR011990">
    <property type="entry name" value="TPR-like_helical_dom_sf"/>
</dbReference>
<feature type="non-terminal residue" evidence="3">
    <location>
        <position position="1"/>
    </location>
</feature>
<dbReference type="InterPro" id="IPR013105">
    <property type="entry name" value="TPR_2"/>
</dbReference>
<gene>
    <name evidence="3" type="ORF">S03H2_39394</name>
</gene>
<keyword evidence="1" id="KW-0677">Repeat</keyword>
<evidence type="ECO:0000256" key="1">
    <source>
        <dbReference type="ARBA" id="ARBA00022737"/>
    </source>
</evidence>
<dbReference type="EMBL" id="BARU01024349">
    <property type="protein sequence ID" value="GAH48689.1"/>
    <property type="molecule type" value="Genomic_DNA"/>
</dbReference>
<proteinExistence type="predicted"/>
<organism evidence="3">
    <name type="scientific">marine sediment metagenome</name>
    <dbReference type="NCBI Taxonomy" id="412755"/>
    <lineage>
        <taxon>unclassified sequences</taxon>
        <taxon>metagenomes</taxon>
        <taxon>ecological metagenomes</taxon>
    </lineage>
</organism>